<feature type="compositionally biased region" description="Basic and acidic residues" evidence="7">
    <location>
        <begin position="230"/>
        <end position="252"/>
    </location>
</feature>
<feature type="transmembrane region" description="Helical" evidence="8">
    <location>
        <begin position="88"/>
        <end position="109"/>
    </location>
</feature>
<reference evidence="10" key="1">
    <citation type="journal article" date="2019" name="Int. J. Syst. Evol. Microbiol.">
        <title>The Global Catalogue of Microorganisms (GCM) 10K type strain sequencing project: providing services to taxonomists for standard genome sequencing and annotation.</title>
        <authorList>
            <consortium name="The Broad Institute Genomics Platform"/>
            <consortium name="The Broad Institute Genome Sequencing Center for Infectious Disease"/>
            <person name="Wu L."/>
            <person name="Ma J."/>
        </authorList>
    </citation>
    <scope>NUCLEOTIDE SEQUENCE [LARGE SCALE GENOMIC DNA]</scope>
    <source>
        <strain evidence="10">KACC 11904</strain>
    </source>
</reference>
<sequence>MASALYRWSLPVTTAICMGLIILILNTRPLPDVTLVTHEVRLVFAQFMDIFLDALPFMLLGILLSTIVEGFIPESFIRRMTPRHPLVGILFGCVLGIMFPLCECGMIPFVRRLMRKGMPVYIAVIFILVGPILNPIVFASTYMAFRSEPAMAYSRMGLAFLVALVVGFVLTQFLRSSPLRQPIAPSSGGGTHVHAGGGAGAHDHTNADIRVHSGGHHNHDHLGHNHGHDHHHDHDHDHHHGHDHGHAHDHSHAHGGRLAMMLSHGTSELYEMSKYLMIGAMLTALVQTFITKDSLSAIGQGAIISHLFMMGFAYLLSLCSTTDAFVVTSFSSTFSAGSILAFLVFGPMIDVKSTFMLLSIFKARFVLTLSILVGVTVFAGSLLFMKFFHL</sequence>
<keyword evidence="6 8" id="KW-0472">Membrane</keyword>
<proteinExistence type="inferred from homology"/>
<evidence type="ECO:0000256" key="4">
    <source>
        <dbReference type="ARBA" id="ARBA00022692"/>
    </source>
</evidence>
<feature type="compositionally biased region" description="Basic residues" evidence="7">
    <location>
        <begin position="213"/>
        <end position="229"/>
    </location>
</feature>
<keyword evidence="4 8" id="KW-0812">Transmembrane</keyword>
<feature type="transmembrane region" description="Helical" evidence="8">
    <location>
        <begin position="121"/>
        <end position="145"/>
    </location>
</feature>
<evidence type="ECO:0000256" key="6">
    <source>
        <dbReference type="ARBA" id="ARBA00023136"/>
    </source>
</evidence>
<feature type="transmembrane region" description="Helical" evidence="8">
    <location>
        <begin position="297"/>
        <end position="317"/>
    </location>
</feature>
<dbReference type="EMBL" id="JBHSMJ010000008">
    <property type="protein sequence ID" value="MFC5447650.1"/>
    <property type="molecule type" value="Genomic_DNA"/>
</dbReference>
<dbReference type="Pfam" id="PF03773">
    <property type="entry name" value="ArsP_1"/>
    <property type="match status" value="1"/>
</dbReference>
<evidence type="ECO:0000256" key="8">
    <source>
        <dbReference type="SAM" id="Phobius"/>
    </source>
</evidence>
<feature type="compositionally biased region" description="Gly residues" evidence="7">
    <location>
        <begin position="187"/>
        <end position="200"/>
    </location>
</feature>
<evidence type="ECO:0000256" key="1">
    <source>
        <dbReference type="ARBA" id="ARBA00004651"/>
    </source>
</evidence>
<feature type="transmembrane region" description="Helical" evidence="8">
    <location>
        <begin position="47"/>
        <end position="68"/>
    </location>
</feature>
<keyword evidence="5 8" id="KW-1133">Transmembrane helix</keyword>
<protein>
    <submittedName>
        <fullName evidence="9">Permease</fullName>
    </submittedName>
</protein>
<feature type="transmembrane region" description="Helical" evidence="8">
    <location>
        <begin position="324"/>
        <end position="345"/>
    </location>
</feature>
<dbReference type="RefSeq" id="WP_270884005.1">
    <property type="nucleotide sequence ID" value="NZ_JAQFVF010000061.1"/>
</dbReference>
<dbReference type="InterPro" id="IPR005524">
    <property type="entry name" value="DUF318"/>
</dbReference>
<comment type="caution">
    <text evidence="9">The sequence shown here is derived from an EMBL/GenBank/DDBJ whole genome shotgun (WGS) entry which is preliminary data.</text>
</comment>
<keyword evidence="10" id="KW-1185">Reference proteome</keyword>
<evidence type="ECO:0000256" key="3">
    <source>
        <dbReference type="ARBA" id="ARBA00022475"/>
    </source>
</evidence>
<name>A0ABW0K306_9BACL</name>
<gene>
    <name evidence="9" type="ORF">ACFPOG_05235</name>
</gene>
<comment type="similarity">
    <text evidence="2">Belongs to the UPF0718 family.</text>
</comment>
<dbReference type="PANTHER" id="PTHR34184">
    <property type="entry name" value="UPF0718 PROTEIN YCGR"/>
    <property type="match status" value="1"/>
</dbReference>
<feature type="transmembrane region" description="Helical" evidence="8">
    <location>
        <begin position="6"/>
        <end position="26"/>
    </location>
</feature>
<feature type="transmembrane region" description="Helical" evidence="8">
    <location>
        <begin position="157"/>
        <end position="174"/>
    </location>
</feature>
<organism evidence="9 10">
    <name type="scientific">Paenibacillus aestuarii</name>
    <dbReference type="NCBI Taxonomy" id="516965"/>
    <lineage>
        <taxon>Bacteria</taxon>
        <taxon>Bacillati</taxon>
        <taxon>Bacillota</taxon>
        <taxon>Bacilli</taxon>
        <taxon>Bacillales</taxon>
        <taxon>Paenibacillaceae</taxon>
        <taxon>Paenibacillus</taxon>
    </lineage>
</organism>
<evidence type="ECO:0000313" key="10">
    <source>
        <dbReference type="Proteomes" id="UP001596044"/>
    </source>
</evidence>
<feature type="region of interest" description="Disordered" evidence="7">
    <location>
        <begin position="184"/>
        <end position="252"/>
    </location>
</feature>
<feature type="transmembrane region" description="Helical" evidence="8">
    <location>
        <begin position="365"/>
        <end position="385"/>
    </location>
</feature>
<comment type="subcellular location">
    <subcellularLocation>
        <location evidence="1">Cell membrane</location>
        <topology evidence="1">Multi-pass membrane protein</topology>
    </subcellularLocation>
</comment>
<keyword evidence="3" id="KW-1003">Cell membrane</keyword>
<accession>A0ABW0K306</accession>
<evidence type="ECO:0000256" key="5">
    <source>
        <dbReference type="ARBA" id="ARBA00022989"/>
    </source>
</evidence>
<evidence type="ECO:0000256" key="2">
    <source>
        <dbReference type="ARBA" id="ARBA00006386"/>
    </source>
</evidence>
<evidence type="ECO:0000313" key="9">
    <source>
        <dbReference type="EMBL" id="MFC5447650.1"/>
    </source>
</evidence>
<feature type="compositionally biased region" description="Basic and acidic residues" evidence="7">
    <location>
        <begin position="201"/>
        <end position="211"/>
    </location>
</feature>
<dbReference type="InterPro" id="IPR052923">
    <property type="entry name" value="UPF0718"/>
</dbReference>
<dbReference type="Proteomes" id="UP001596044">
    <property type="component" value="Unassembled WGS sequence"/>
</dbReference>
<evidence type="ECO:0000256" key="7">
    <source>
        <dbReference type="SAM" id="MobiDB-lite"/>
    </source>
</evidence>
<dbReference type="PANTHER" id="PTHR34184:SF4">
    <property type="entry name" value="UPF0718 PROTEIN YCGR"/>
    <property type="match status" value="1"/>
</dbReference>